<keyword evidence="2" id="KW-1185">Reference proteome</keyword>
<reference evidence="1" key="2">
    <citation type="submission" date="2022-01" db="EMBL/GenBank/DDBJ databases">
        <authorList>
            <person name="Yamashiro T."/>
            <person name="Shiraishi A."/>
            <person name="Satake H."/>
            <person name="Nakayama K."/>
        </authorList>
    </citation>
    <scope>NUCLEOTIDE SEQUENCE</scope>
</reference>
<dbReference type="Proteomes" id="UP001151760">
    <property type="component" value="Unassembled WGS sequence"/>
</dbReference>
<organism evidence="1 2">
    <name type="scientific">Tanacetum coccineum</name>
    <dbReference type="NCBI Taxonomy" id="301880"/>
    <lineage>
        <taxon>Eukaryota</taxon>
        <taxon>Viridiplantae</taxon>
        <taxon>Streptophyta</taxon>
        <taxon>Embryophyta</taxon>
        <taxon>Tracheophyta</taxon>
        <taxon>Spermatophyta</taxon>
        <taxon>Magnoliopsida</taxon>
        <taxon>eudicotyledons</taxon>
        <taxon>Gunneridae</taxon>
        <taxon>Pentapetalae</taxon>
        <taxon>asterids</taxon>
        <taxon>campanulids</taxon>
        <taxon>Asterales</taxon>
        <taxon>Asteraceae</taxon>
        <taxon>Asteroideae</taxon>
        <taxon>Anthemideae</taxon>
        <taxon>Anthemidinae</taxon>
        <taxon>Tanacetum</taxon>
    </lineage>
</organism>
<accession>A0ABQ4ZRS4</accession>
<evidence type="ECO:0000313" key="2">
    <source>
        <dbReference type="Proteomes" id="UP001151760"/>
    </source>
</evidence>
<comment type="caution">
    <text evidence="1">The sequence shown here is derived from an EMBL/GenBank/DDBJ whole genome shotgun (WGS) entry which is preliminary data.</text>
</comment>
<gene>
    <name evidence="1" type="ORF">Tco_0774792</name>
</gene>
<protein>
    <submittedName>
        <fullName evidence="1">Uncharacterized protein</fullName>
    </submittedName>
</protein>
<evidence type="ECO:0000313" key="1">
    <source>
        <dbReference type="EMBL" id="GJS92156.1"/>
    </source>
</evidence>
<reference evidence="1" key="1">
    <citation type="journal article" date="2022" name="Int. J. Mol. Sci.">
        <title>Draft Genome of Tanacetum Coccineum: Genomic Comparison of Closely Related Tanacetum-Family Plants.</title>
        <authorList>
            <person name="Yamashiro T."/>
            <person name="Shiraishi A."/>
            <person name="Nakayama K."/>
            <person name="Satake H."/>
        </authorList>
    </citation>
    <scope>NUCLEOTIDE SEQUENCE</scope>
</reference>
<name>A0ABQ4ZRS4_9ASTR</name>
<proteinExistence type="predicted"/>
<feature type="non-terminal residue" evidence="1">
    <location>
        <position position="1"/>
    </location>
</feature>
<dbReference type="EMBL" id="BQNB010011561">
    <property type="protein sequence ID" value="GJS92156.1"/>
    <property type="molecule type" value="Genomic_DNA"/>
</dbReference>
<sequence>TWLSDKIDEALDYREQGLHVRYLETAKDTSYLSESGEPYGWTDPRRRLPVTEENRMREHPSDTKVLTMKMEILLEPTLNKLGRNPVKEIPLKRNLPDHMSVLTDPKDQAKMEIPRSSGVNSPPNAHTQCFQIMKVIRHFVGKCVATEPDTSSCNLHDRSARRSRALRTMGSNLLICFTVQRSRDGASGASTATKCSLAQKRPCGILTGLLTSGGLEFGNLVVYMASTVISSFLNYGPPREGRMSAFGHFSGLQMLVGFGAKAEEVEVKCRGVEVEWNFLPFLIRDSSWLYGTILVLLQ</sequence>